<dbReference type="OrthoDB" id="10237031at2759"/>
<dbReference type="Proteomes" id="UP000682733">
    <property type="component" value="Unassembled WGS sequence"/>
</dbReference>
<name>A0A815T242_9BILA</name>
<dbReference type="Proteomes" id="UP000677228">
    <property type="component" value="Unassembled WGS sequence"/>
</dbReference>
<feature type="region of interest" description="Disordered" evidence="1">
    <location>
        <begin position="310"/>
        <end position="389"/>
    </location>
</feature>
<feature type="compositionally biased region" description="Polar residues" evidence="1">
    <location>
        <begin position="312"/>
        <end position="331"/>
    </location>
</feature>
<dbReference type="AlphaFoldDB" id="A0A815T242"/>
<evidence type="ECO:0000313" key="3">
    <source>
        <dbReference type="EMBL" id="CAF1498612.1"/>
    </source>
</evidence>
<keyword evidence="6" id="KW-1185">Reference proteome</keyword>
<evidence type="ECO:0000313" key="2">
    <source>
        <dbReference type="EMBL" id="CAF1359273.1"/>
    </source>
</evidence>
<evidence type="ECO:0000313" key="4">
    <source>
        <dbReference type="EMBL" id="CAF4169600.1"/>
    </source>
</evidence>
<protein>
    <submittedName>
        <fullName evidence="3">Uncharacterized protein</fullName>
    </submittedName>
</protein>
<dbReference type="Proteomes" id="UP000681722">
    <property type="component" value="Unassembled WGS sequence"/>
</dbReference>
<dbReference type="EMBL" id="CAJOBA010044851">
    <property type="protein sequence ID" value="CAF4169600.1"/>
    <property type="molecule type" value="Genomic_DNA"/>
</dbReference>
<comment type="caution">
    <text evidence="3">The sequence shown here is derived from an EMBL/GenBank/DDBJ whole genome shotgun (WGS) entry which is preliminary data.</text>
</comment>
<dbReference type="EMBL" id="CAJOBC010087760">
    <property type="protein sequence ID" value="CAF4360668.1"/>
    <property type="molecule type" value="Genomic_DNA"/>
</dbReference>
<organism evidence="3 6">
    <name type="scientific">Didymodactylos carnosus</name>
    <dbReference type="NCBI Taxonomy" id="1234261"/>
    <lineage>
        <taxon>Eukaryota</taxon>
        <taxon>Metazoa</taxon>
        <taxon>Spiralia</taxon>
        <taxon>Gnathifera</taxon>
        <taxon>Rotifera</taxon>
        <taxon>Eurotatoria</taxon>
        <taxon>Bdelloidea</taxon>
        <taxon>Philodinida</taxon>
        <taxon>Philodinidae</taxon>
        <taxon>Didymodactylos</taxon>
    </lineage>
</organism>
<feature type="region of interest" description="Disordered" evidence="1">
    <location>
        <begin position="269"/>
        <end position="288"/>
    </location>
</feature>
<feature type="compositionally biased region" description="Polar residues" evidence="1">
    <location>
        <begin position="378"/>
        <end position="389"/>
    </location>
</feature>
<gene>
    <name evidence="3" type="ORF">GPM918_LOCUS36579</name>
    <name evidence="2" type="ORF">OVA965_LOCUS31170</name>
    <name evidence="5" type="ORF">SRO942_LOCUS37323</name>
    <name evidence="4" type="ORF">TMI583_LOCUS31995</name>
</gene>
<reference evidence="3" key="1">
    <citation type="submission" date="2021-02" db="EMBL/GenBank/DDBJ databases">
        <authorList>
            <person name="Nowell W R."/>
        </authorList>
    </citation>
    <scope>NUCLEOTIDE SEQUENCE</scope>
</reference>
<evidence type="ECO:0000313" key="5">
    <source>
        <dbReference type="EMBL" id="CAF4360668.1"/>
    </source>
</evidence>
<sequence length="389" mass="42739">MSNKGLSRDQIRTIMRKAAAITVPIEQIFDPVTPDIIKNVCSAYQLPYEYIFTLRLPAIDRHVNASQVMSNADIPTNSPSVAIVDLVLSIGSGGHPGDIFGSVVADSEAEITLLDVNEPSLVHLLYVQHLLNTDEDESKRIIYQYSEEALEMINVKWDEYTLIVLEAIEYDSFLTSIYTKGKVQINRLAGALHNARLAVKLGKEKVGSARKASTFITKINIDITTADFGQKLSKYGVSLLQYKDSLRTIHGDGSTDDDRMDVGDQAPSRLELSSIPSPSSHSPHPNISSYVLDDALTKAAVKTLLPPLAPRQLSSQHGQQQRILSQLTQPRESFRSPGVQPISRSDSQRRTTAPAPRNENALTTDQQNNRSKGGASPTLGSYKTSSTRK</sequence>
<evidence type="ECO:0000313" key="6">
    <source>
        <dbReference type="Proteomes" id="UP000663829"/>
    </source>
</evidence>
<feature type="compositionally biased region" description="Low complexity" evidence="1">
    <location>
        <begin position="273"/>
        <end position="288"/>
    </location>
</feature>
<dbReference type="Proteomes" id="UP000663829">
    <property type="component" value="Unassembled WGS sequence"/>
</dbReference>
<evidence type="ECO:0000256" key="1">
    <source>
        <dbReference type="SAM" id="MobiDB-lite"/>
    </source>
</evidence>
<proteinExistence type="predicted"/>
<accession>A0A815T242</accession>
<feature type="compositionally biased region" description="Polar residues" evidence="1">
    <location>
        <begin position="360"/>
        <end position="371"/>
    </location>
</feature>
<dbReference type="EMBL" id="CAJNOK010023200">
    <property type="protein sequence ID" value="CAF1359273.1"/>
    <property type="molecule type" value="Genomic_DNA"/>
</dbReference>
<dbReference type="EMBL" id="CAJNOQ010022249">
    <property type="protein sequence ID" value="CAF1498612.1"/>
    <property type="molecule type" value="Genomic_DNA"/>
</dbReference>